<comment type="catalytic activity">
    <reaction evidence="9 10 13">
        <text>Hydrolysis of proteins in presence of ATP.</text>
        <dbReference type="EC" id="3.4.21.53"/>
    </reaction>
</comment>
<dbReference type="Gene3D" id="3.30.230.10">
    <property type="match status" value="1"/>
</dbReference>
<dbReference type="EC" id="3.4.21.53" evidence="10"/>
<evidence type="ECO:0000256" key="3">
    <source>
        <dbReference type="ARBA" id="ARBA00022670"/>
    </source>
</evidence>
<dbReference type="SUPFAM" id="SSF88697">
    <property type="entry name" value="PUA domain-like"/>
    <property type="match status" value="1"/>
</dbReference>
<evidence type="ECO:0000256" key="14">
    <source>
        <dbReference type="RuleBase" id="RU000591"/>
    </source>
</evidence>
<evidence type="ECO:0000313" key="18">
    <source>
        <dbReference type="Proteomes" id="UP000886852"/>
    </source>
</evidence>
<dbReference type="PRINTS" id="PR00830">
    <property type="entry name" value="ENDOLAPTASE"/>
</dbReference>
<proteinExistence type="evidence at transcript level"/>
<dbReference type="PROSITE" id="PS51786">
    <property type="entry name" value="LON_PROTEOLYTIC"/>
    <property type="match status" value="1"/>
</dbReference>
<evidence type="ECO:0000256" key="4">
    <source>
        <dbReference type="ARBA" id="ARBA00022741"/>
    </source>
</evidence>
<keyword evidence="4 10" id="KW-0547">Nucleotide-binding</keyword>
<dbReference type="Pfam" id="PF00004">
    <property type="entry name" value="AAA"/>
    <property type="match status" value="1"/>
</dbReference>
<accession>A0A9D1MWD5</accession>
<feature type="active site" evidence="10 11">
    <location>
        <position position="718"/>
    </location>
</feature>
<dbReference type="InterPro" id="IPR015947">
    <property type="entry name" value="PUA-like_sf"/>
</dbReference>
<evidence type="ECO:0000256" key="5">
    <source>
        <dbReference type="ARBA" id="ARBA00022801"/>
    </source>
</evidence>
<dbReference type="InterPro" id="IPR027543">
    <property type="entry name" value="Lon_bac"/>
</dbReference>
<dbReference type="PANTHER" id="PTHR43718">
    <property type="entry name" value="LON PROTEASE"/>
    <property type="match status" value="1"/>
</dbReference>
<dbReference type="InterPro" id="IPR046336">
    <property type="entry name" value="Lon_prtase_N_sf"/>
</dbReference>
<evidence type="ECO:0000256" key="9">
    <source>
        <dbReference type="ARBA" id="ARBA00050665"/>
    </source>
</evidence>
<comment type="function">
    <text evidence="10">ATP-dependent serine protease that mediates the selective degradation of mutant and abnormal proteins as well as certain short-lived regulatory proteins. Required for cellular homeostasis and for survival from DNA damage and developmental changes induced by stress. Degrades polypeptides processively to yield small peptide fragments that are 5 to 10 amino acids long. Binds to DNA in a double-stranded, site-specific manner.</text>
</comment>
<dbReference type="GO" id="GO:0034605">
    <property type="term" value="P:cellular response to heat"/>
    <property type="evidence" value="ECO:0007669"/>
    <property type="project" value="UniProtKB-UniRule"/>
</dbReference>
<keyword evidence="8 10" id="KW-0346">Stress response</keyword>
<evidence type="ECO:0000256" key="8">
    <source>
        <dbReference type="ARBA" id="ARBA00023016"/>
    </source>
</evidence>
<dbReference type="FunFam" id="1.20.5.5270:FF:000002">
    <property type="entry name" value="Lon protease homolog"/>
    <property type="match status" value="1"/>
</dbReference>
<evidence type="ECO:0000256" key="6">
    <source>
        <dbReference type="ARBA" id="ARBA00022825"/>
    </source>
</evidence>
<dbReference type="GO" id="GO:0006515">
    <property type="term" value="P:protein quality control for misfolded or incompletely synthesized proteins"/>
    <property type="evidence" value="ECO:0007669"/>
    <property type="project" value="UniProtKB-UniRule"/>
</dbReference>
<keyword evidence="3 10" id="KW-0645">Protease</keyword>
<keyword evidence="5 10" id="KW-0378">Hydrolase</keyword>
<reference evidence="17" key="1">
    <citation type="submission" date="2020-10" db="EMBL/GenBank/DDBJ databases">
        <authorList>
            <person name="Gilroy R."/>
        </authorList>
    </citation>
    <scope>NUCLEOTIDE SEQUENCE</scope>
    <source>
        <strain evidence="17">ChiHjej12B11-7776</strain>
    </source>
</reference>
<evidence type="ECO:0000259" key="15">
    <source>
        <dbReference type="PROSITE" id="PS51786"/>
    </source>
</evidence>
<protein>
    <recommendedName>
        <fullName evidence="10">Lon protease</fullName>
        <ecNumber evidence="10">3.4.21.53</ecNumber>
    </recommendedName>
    <alternativeName>
        <fullName evidence="10">ATP-dependent protease La</fullName>
    </alternativeName>
</protein>
<dbReference type="Pfam" id="PF22667">
    <property type="entry name" value="Lon_lid"/>
    <property type="match status" value="1"/>
</dbReference>
<evidence type="ECO:0000259" key="16">
    <source>
        <dbReference type="PROSITE" id="PS51787"/>
    </source>
</evidence>
<organism evidence="17 18">
    <name type="scientific">Candidatus Fimimonas merdipullorum</name>
    <dbReference type="NCBI Taxonomy" id="2840822"/>
    <lineage>
        <taxon>Bacteria</taxon>
        <taxon>Pseudomonadati</taxon>
        <taxon>Myxococcota</taxon>
        <taxon>Myxococcia</taxon>
        <taxon>Myxococcales</taxon>
        <taxon>Cystobacterineae</taxon>
        <taxon>Myxococcaceae</taxon>
        <taxon>Myxococcaceae incertae sedis</taxon>
        <taxon>Candidatus Fimimonas</taxon>
    </lineage>
</organism>
<dbReference type="HAMAP" id="MF_01973">
    <property type="entry name" value="lon_bact"/>
    <property type="match status" value="1"/>
</dbReference>
<dbReference type="Proteomes" id="UP000886852">
    <property type="component" value="Unassembled WGS sequence"/>
</dbReference>
<comment type="caution">
    <text evidence="17">The sequence shown here is derived from an EMBL/GenBank/DDBJ whole genome shotgun (WGS) entry which is preliminary data.</text>
</comment>
<evidence type="ECO:0000256" key="12">
    <source>
        <dbReference type="PIRSR" id="PIRSR001174-2"/>
    </source>
</evidence>
<dbReference type="Pfam" id="PF05362">
    <property type="entry name" value="Lon_C"/>
    <property type="match status" value="1"/>
</dbReference>
<dbReference type="EMBL" id="DVOC01000026">
    <property type="protein sequence ID" value="HIU90673.1"/>
    <property type="molecule type" value="Genomic_DNA"/>
</dbReference>
<name>A0A9D1MWD5_9BACT</name>
<dbReference type="InterPro" id="IPR014721">
    <property type="entry name" value="Ribsml_uS5_D2-typ_fold_subgr"/>
</dbReference>
<feature type="active site" evidence="10 11">
    <location>
        <position position="675"/>
    </location>
</feature>
<dbReference type="SUPFAM" id="SSF52540">
    <property type="entry name" value="P-loop containing nucleoside triphosphate hydrolases"/>
    <property type="match status" value="1"/>
</dbReference>
<gene>
    <name evidence="10 17" type="primary">lon</name>
    <name evidence="17" type="ORF">IAC72_01475</name>
</gene>
<evidence type="ECO:0000256" key="2">
    <source>
        <dbReference type="ARBA" id="ARBA00022490"/>
    </source>
</evidence>
<evidence type="ECO:0000256" key="7">
    <source>
        <dbReference type="ARBA" id="ARBA00022840"/>
    </source>
</evidence>
<dbReference type="PANTHER" id="PTHR43718:SF2">
    <property type="entry name" value="LON PROTEASE HOMOLOG, MITOCHONDRIAL"/>
    <property type="match status" value="1"/>
</dbReference>
<dbReference type="InterPro" id="IPR027417">
    <property type="entry name" value="P-loop_NTPase"/>
</dbReference>
<dbReference type="SUPFAM" id="SSF54211">
    <property type="entry name" value="Ribosomal protein S5 domain 2-like"/>
    <property type="match status" value="1"/>
</dbReference>
<dbReference type="AlphaFoldDB" id="A0A9D1MWD5"/>
<keyword evidence="7 10" id="KW-0067">ATP-binding</keyword>
<dbReference type="NCBIfam" id="TIGR00763">
    <property type="entry name" value="lon"/>
    <property type="match status" value="1"/>
</dbReference>
<dbReference type="Gene3D" id="3.40.50.300">
    <property type="entry name" value="P-loop containing nucleotide triphosphate hydrolases"/>
    <property type="match status" value="1"/>
</dbReference>
<dbReference type="InterPro" id="IPR054594">
    <property type="entry name" value="Lon_lid"/>
</dbReference>
<evidence type="ECO:0000256" key="10">
    <source>
        <dbReference type="HAMAP-Rule" id="MF_01973"/>
    </source>
</evidence>
<dbReference type="CDD" id="cd19500">
    <property type="entry name" value="RecA-like_Lon"/>
    <property type="match status" value="1"/>
</dbReference>
<dbReference type="GO" id="GO:0004176">
    <property type="term" value="F:ATP-dependent peptidase activity"/>
    <property type="evidence" value="ECO:0007669"/>
    <property type="project" value="UniProtKB-UniRule"/>
</dbReference>
<evidence type="ECO:0000256" key="1">
    <source>
        <dbReference type="ARBA" id="ARBA00004496"/>
    </source>
</evidence>
<dbReference type="InterPro" id="IPR003959">
    <property type="entry name" value="ATPase_AAA_core"/>
</dbReference>
<dbReference type="SMART" id="SM00464">
    <property type="entry name" value="LON"/>
    <property type="match status" value="1"/>
</dbReference>
<dbReference type="PROSITE" id="PS01046">
    <property type="entry name" value="LON_SER"/>
    <property type="match status" value="1"/>
</dbReference>
<dbReference type="Gene3D" id="1.20.58.1480">
    <property type="match status" value="1"/>
</dbReference>
<dbReference type="Gene3D" id="1.10.8.60">
    <property type="match status" value="1"/>
</dbReference>
<dbReference type="PROSITE" id="PS51787">
    <property type="entry name" value="LON_N"/>
    <property type="match status" value="1"/>
</dbReference>
<evidence type="ECO:0000313" key="17">
    <source>
        <dbReference type="EMBL" id="HIU90673.1"/>
    </source>
</evidence>
<feature type="domain" description="Lon N-terminal" evidence="16">
    <location>
        <begin position="7"/>
        <end position="203"/>
    </location>
</feature>
<dbReference type="Gene3D" id="1.20.5.5270">
    <property type="match status" value="1"/>
</dbReference>
<comment type="induction">
    <text evidence="10">By heat shock.</text>
</comment>
<dbReference type="InterPro" id="IPR008269">
    <property type="entry name" value="Lon_proteolytic"/>
</dbReference>
<dbReference type="InterPro" id="IPR004815">
    <property type="entry name" value="Lon_bac/euk-typ"/>
</dbReference>
<reference evidence="17" key="2">
    <citation type="journal article" date="2021" name="PeerJ">
        <title>Extensive microbial diversity within the chicken gut microbiome revealed by metagenomics and culture.</title>
        <authorList>
            <person name="Gilroy R."/>
            <person name="Ravi A."/>
            <person name="Getino M."/>
            <person name="Pursley I."/>
            <person name="Horton D.L."/>
            <person name="Alikhan N.F."/>
            <person name="Baker D."/>
            <person name="Gharbi K."/>
            <person name="Hall N."/>
            <person name="Watson M."/>
            <person name="Adriaenssens E.M."/>
            <person name="Foster-Nyarko E."/>
            <person name="Jarju S."/>
            <person name="Secka A."/>
            <person name="Antonio M."/>
            <person name="Oren A."/>
            <person name="Chaudhuri R.R."/>
            <person name="La Ragione R."/>
            <person name="Hildebrand F."/>
            <person name="Pallen M.J."/>
        </authorList>
    </citation>
    <scope>NUCLEOTIDE SEQUENCE</scope>
    <source>
        <strain evidence="17">ChiHjej12B11-7776</strain>
    </source>
</reference>
<evidence type="ECO:0000256" key="13">
    <source>
        <dbReference type="PROSITE-ProRule" id="PRU01122"/>
    </source>
</evidence>
<dbReference type="GO" id="GO:0043565">
    <property type="term" value="F:sequence-specific DNA binding"/>
    <property type="evidence" value="ECO:0007669"/>
    <property type="project" value="UniProtKB-UniRule"/>
</dbReference>
<comment type="subcellular location">
    <subcellularLocation>
        <location evidence="1 10">Cytoplasm</location>
    </subcellularLocation>
</comment>
<dbReference type="PIRSF" id="PIRSF001174">
    <property type="entry name" value="Lon_proteas"/>
    <property type="match status" value="1"/>
</dbReference>
<evidence type="ECO:0000256" key="11">
    <source>
        <dbReference type="PIRSR" id="PIRSR001174-1"/>
    </source>
</evidence>
<dbReference type="InterPro" id="IPR003111">
    <property type="entry name" value="Lon_prtase_N"/>
</dbReference>
<dbReference type="FunFam" id="3.40.50.300:FF:000021">
    <property type="entry name" value="Lon protease homolog"/>
    <property type="match status" value="1"/>
</dbReference>
<dbReference type="InterPro" id="IPR027065">
    <property type="entry name" value="Lon_Prtase"/>
</dbReference>
<dbReference type="InterPro" id="IPR020568">
    <property type="entry name" value="Ribosomal_Su5_D2-typ_SF"/>
</dbReference>
<comment type="subunit">
    <text evidence="10">Homohexamer. Organized in a ring with a central cavity.</text>
</comment>
<keyword evidence="2 10" id="KW-0963">Cytoplasm</keyword>
<dbReference type="InterPro" id="IPR008268">
    <property type="entry name" value="Peptidase_S16_AS"/>
</dbReference>
<dbReference type="GO" id="GO:0005524">
    <property type="term" value="F:ATP binding"/>
    <property type="evidence" value="ECO:0007669"/>
    <property type="project" value="UniProtKB-UniRule"/>
</dbReference>
<feature type="domain" description="Lon proteolytic" evidence="15">
    <location>
        <begin position="588"/>
        <end position="769"/>
    </location>
</feature>
<dbReference type="InterPro" id="IPR003593">
    <property type="entry name" value="AAA+_ATPase"/>
</dbReference>
<feature type="binding site" evidence="10 12">
    <location>
        <begin position="352"/>
        <end position="359"/>
    </location>
    <ligand>
        <name>ATP</name>
        <dbReference type="ChEBI" id="CHEBI:30616"/>
    </ligand>
</feature>
<dbReference type="GO" id="GO:0016887">
    <property type="term" value="F:ATP hydrolysis activity"/>
    <property type="evidence" value="ECO:0007669"/>
    <property type="project" value="UniProtKB-UniRule"/>
</dbReference>
<dbReference type="Pfam" id="PF02190">
    <property type="entry name" value="LON_substr_bdg"/>
    <property type="match status" value="1"/>
</dbReference>
<dbReference type="GO" id="GO:0004252">
    <property type="term" value="F:serine-type endopeptidase activity"/>
    <property type="evidence" value="ECO:0007669"/>
    <property type="project" value="UniProtKB-UniRule"/>
</dbReference>
<dbReference type="GO" id="GO:0005737">
    <property type="term" value="C:cytoplasm"/>
    <property type="evidence" value="ECO:0007669"/>
    <property type="project" value="UniProtKB-SubCell"/>
</dbReference>
<dbReference type="Gene3D" id="2.30.130.40">
    <property type="entry name" value="LON domain-like"/>
    <property type="match status" value="1"/>
</dbReference>
<comment type="similarity">
    <text evidence="10 13 14">Belongs to the peptidase S16 family.</text>
</comment>
<sequence>MKNYDNLPLLPMRGNFFFPNVKAKIEVARSLSRNTVRFALENGGLFFMVSQVDLAQTMPSERSDFYEVGVVAEIIAQEKNDAESAVISVRTLEAAKMVKFTPSANILFADVQTLDFYCKNDSESKALFKKTCEVATDYAEINKAVRKLSPQDIAKSVNADYLAFTNVLANEVVTRLASRQQILQETDVDRRMEELCVYMLTEMDFASVEKRIANRVRQQVQEGQKEYYLREQIKAISAELGEDANEKQEYLQRIKQCQMPPEVEKKAQKELARLSKMASTSPDAAVIRNYLDWLCDMPWNKETTDNKDLARAREILDEDHYGLEKIKDRIVEFLAVMQLTGKLNGPILCFVGPPGVGKTSIVKSIARALDRKYLRVSLGGVRDEAEIRGHRRTYVGAIPGKIVYMMRQAECKNPVLLLDEIDKMGMDNRGDPASAMLEVLDPEQNFSFTDHYLEVPFDLSKVLFVCTANATDDIPAPLLDRMEIIELSGYTEVEKVQIAKKFLLRKNMQLHGIPEGHIVISDETFSKIIERYTGESGVRSLEREIAAICRKAALRLVQDPDFVAEVTAENLHEYLGVEKFKDEMGVTDDTVGSARGLAWTRIGGVTLNVDAALFDGKGEVLLTGNLGDVMKESARTAISLVKSLADDYGIDKSRFEKTDIHIHVPEGAIPKDGPSAGVTMATVVMSAFSGIPVSGKVAMTGEITLRGKVLPIGGVREKVLAAYRVGIRKVIIPVDNGKDLEEIPAEIKGQMHFVLAKDIKDVYDNALVR</sequence>
<dbReference type="SMART" id="SM00382">
    <property type="entry name" value="AAA"/>
    <property type="match status" value="1"/>
</dbReference>
<keyword evidence="6 10" id="KW-0720">Serine protease</keyword>